<comment type="catalytic activity">
    <reaction evidence="21">
        <text>Na(+)(in) + ATP + H2O = Na(+)(out) + ADP + phosphate + H(+)</text>
        <dbReference type="Rhea" id="RHEA:14633"/>
        <dbReference type="ChEBI" id="CHEBI:15377"/>
        <dbReference type="ChEBI" id="CHEBI:15378"/>
        <dbReference type="ChEBI" id="CHEBI:29101"/>
        <dbReference type="ChEBI" id="CHEBI:30616"/>
        <dbReference type="ChEBI" id="CHEBI:43474"/>
        <dbReference type="ChEBI" id="CHEBI:456216"/>
        <dbReference type="EC" id="7.2.2.3"/>
    </reaction>
    <physiologicalReaction direction="left-to-right" evidence="21">
        <dbReference type="Rhea" id="RHEA:14634"/>
    </physiologicalReaction>
</comment>
<dbReference type="Gene3D" id="3.40.50.1000">
    <property type="entry name" value="HAD superfamily/HAD-like"/>
    <property type="match status" value="1"/>
</dbReference>
<dbReference type="OrthoDB" id="3352408at2759"/>
<dbReference type="SFLD" id="SFLDS00003">
    <property type="entry name" value="Haloacid_Dehalogenase"/>
    <property type="match status" value="1"/>
</dbReference>
<keyword evidence="13 23" id="KW-1133">Transmembrane helix</keyword>
<feature type="transmembrane region" description="Helical" evidence="23">
    <location>
        <begin position="302"/>
        <end position="326"/>
    </location>
</feature>
<evidence type="ECO:0000256" key="12">
    <source>
        <dbReference type="ARBA" id="ARBA00022967"/>
    </source>
</evidence>
<dbReference type="InterPro" id="IPR059000">
    <property type="entry name" value="ATPase_P-type_domA"/>
</dbReference>
<dbReference type="NCBIfam" id="TIGR01523">
    <property type="entry name" value="ATPase-IID_K-Na"/>
    <property type="match status" value="1"/>
</dbReference>
<dbReference type="InterPro" id="IPR023299">
    <property type="entry name" value="ATPase_P-typ_cyto_dom_N"/>
</dbReference>
<dbReference type="SMART" id="SM00831">
    <property type="entry name" value="Cation_ATPase_N"/>
    <property type="match status" value="1"/>
</dbReference>
<comment type="similarity">
    <text evidence="18">Belongs to the cation transport ATPase (P-type) (TC 3.A.3) family. Type IID subfamily.</text>
</comment>
<feature type="transmembrane region" description="Helical" evidence="23">
    <location>
        <begin position="843"/>
        <end position="863"/>
    </location>
</feature>
<dbReference type="Gene3D" id="2.70.150.10">
    <property type="entry name" value="Calcium-transporting ATPase, cytoplasmic transduction domain A"/>
    <property type="match status" value="1"/>
</dbReference>
<evidence type="ECO:0000256" key="10">
    <source>
        <dbReference type="ARBA" id="ARBA00022842"/>
    </source>
</evidence>
<dbReference type="SUPFAM" id="SSF81665">
    <property type="entry name" value="Calcium ATPase, transmembrane domain M"/>
    <property type="match status" value="1"/>
</dbReference>
<keyword evidence="5" id="KW-0633">Potassium transport</keyword>
<evidence type="ECO:0000256" key="11">
    <source>
        <dbReference type="ARBA" id="ARBA00022958"/>
    </source>
</evidence>
<comment type="cofactor">
    <cofactor evidence="1">
        <name>Mg(2+)</name>
        <dbReference type="ChEBI" id="CHEBI:18420"/>
    </cofactor>
</comment>
<dbReference type="PRINTS" id="PR00119">
    <property type="entry name" value="CATATPASE"/>
</dbReference>
<keyword evidence="7" id="KW-0479">Metal-binding</keyword>
<evidence type="ECO:0000256" key="5">
    <source>
        <dbReference type="ARBA" id="ARBA00022538"/>
    </source>
</evidence>
<evidence type="ECO:0000256" key="17">
    <source>
        <dbReference type="ARBA" id="ARBA00023201"/>
    </source>
</evidence>
<evidence type="ECO:0000256" key="20">
    <source>
        <dbReference type="ARBA" id="ARBA00048599"/>
    </source>
</evidence>
<dbReference type="SUPFAM" id="SSF81653">
    <property type="entry name" value="Calcium ATPase, transduction domain A"/>
    <property type="match status" value="1"/>
</dbReference>
<feature type="transmembrane region" description="Helical" evidence="23">
    <location>
        <begin position="332"/>
        <end position="358"/>
    </location>
</feature>
<keyword evidence="16 23" id="KW-0472">Membrane</keyword>
<dbReference type="FunFam" id="3.40.50.1000:FF:000001">
    <property type="entry name" value="Phospholipid-transporting ATPase IC"/>
    <property type="match status" value="1"/>
</dbReference>
<feature type="transmembrane region" description="Helical" evidence="23">
    <location>
        <begin position="884"/>
        <end position="911"/>
    </location>
</feature>
<reference evidence="25 26" key="1">
    <citation type="journal article" date="2018" name="Nat. Ecol. Evol.">
        <title>Pezizomycetes genomes reveal the molecular basis of ectomycorrhizal truffle lifestyle.</title>
        <authorList>
            <person name="Murat C."/>
            <person name="Payen T."/>
            <person name="Noel B."/>
            <person name="Kuo A."/>
            <person name="Morin E."/>
            <person name="Chen J."/>
            <person name="Kohler A."/>
            <person name="Krizsan K."/>
            <person name="Balestrini R."/>
            <person name="Da Silva C."/>
            <person name="Montanini B."/>
            <person name="Hainaut M."/>
            <person name="Levati E."/>
            <person name="Barry K.W."/>
            <person name="Belfiori B."/>
            <person name="Cichocki N."/>
            <person name="Clum A."/>
            <person name="Dockter R.B."/>
            <person name="Fauchery L."/>
            <person name="Guy J."/>
            <person name="Iotti M."/>
            <person name="Le Tacon F."/>
            <person name="Lindquist E.A."/>
            <person name="Lipzen A."/>
            <person name="Malagnac F."/>
            <person name="Mello A."/>
            <person name="Molinier V."/>
            <person name="Miyauchi S."/>
            <person name="Poulain J."/>
            <person name="Riccioni C."/>
            <person name="Rubini A."/>
            <person name="Sitrit Y."/>
            <person name="Splivallo R."/>
            <person name="Traeger S."/>
            <person name="Wang M."/>
            <person name="Zifcakova L."/>
            <person name="Wipf D."/>
            <person name="Zambonelli A."/>
            <person name="Paolocci F."/>
            <person name="Nowrousian M."/>
            <person name="Ottonello S."/>
            <person name="Baldrian P."/>
            <person name="Spatafora J.W."/>
            <person name="Henrissat B."/>
            <person name="Nagy L.G."/>
            <person name="Aury J.M."/>
            <person name="Wincker P."/>
            <person name="Grigoriev I.V."/>
            <person name="Bonfante P."/>
            <person name="Martin F.M."/>
        </authorList>
    </citation>
    <scope>NUCLEOTIDE SEQUENCE [LARGE SCALE GENOMIC DNA]</scope>
    <source>
        <strain evidence="25 26">RN42</strain>
    </source>
</reference>
<evidence type="ECO:0000256" key="1">
    <source>
        <dbReference type="ARBA" id="ARBA00001946"/>
    </source>
</evidence>
<dbReference type="PANTHER" id="PTHR42861">
    <property type="entry name" value="CALCIUM-TRANSPORTING ATPASE"/>
    <property type="match status" value="1"/>
</dbReference>
<dbReference type="Gene3D" id="3.40.1110.10">
    <property type="entry name" value="Calcium-transporting ATPase, cytoplasmic domain N"/>
    <property type="match status" value="1"/>
</dbReference>
<evidence type="ECO:0000256" key="6">
    <source>
        <dbReference type="ARBA" id="ARBA00022692"/>
    </source>
</evidence>
<keyword evidence="12" id="KW-1278">Translocase</keyword>
<evidence type="ECO:0000256" key="21">
    <source>
        <dbReference type="ARBA" id="ARBA00049499"/>
    </source>
</evidence>
<evidence type="ECO:0000256" key="18">
    <source>
        <dbReference type="ARBA" id="ARBA00035017"/>
    </source>
</evidence>
<dbReference type="CDD" id="cd02086">
    <property type="entry name" value="P-type_ATPase_Na_ENA"/>
    <property type="match status" value="1"/>
</dbReference>
<proteinExistence type="inferred from homology"/>
<keyword evidence="6 23" id="KW-0812">Transmembrane</keyword>
<dbReference type="FunFam" id="3.40.1110.10:FF:000039">
    <property type="entry name" value="Sodium P-type ATPase"/>
    <property type="match status" value="1"/>
</dbReference>
<dbReference type="AlphaFoldDB" id="A0A3N4IMZ3"/>
<evidence type="ECO:0000256" key="14">
    <source>
        <dbReference type="ARBA" id="ARBA00023053"/>
    </source>
</evidence>
<feature type="transmembrane region" description="Helical" evidence="23">
    <location>
        <begin position="931"/>
        <end position="953"/>
    </location>
</feature>
<evidence type="ECO:0000256" key="22">
    <source>
        <dbReference type="SAM" id="MobiDB-lite"/>
    </source>
</evidence>
<evidence type="ECO:0000256" key="13">
    <source>
        <dbReference type="ARBA" id="ARBA00022989"/>
    </source>
</evidence>
<evidence type="ECO:0000256" key="19">
    <source>
        <dbReference type="ARBA" id="ARBA00035029"/>
    </source>
</evidence>
<dbReference type="FunFam" id="2.70.150.10:FF:000016">
    <property type="entry name" value="Calcium-transporting P-type ATPase putative"/>
    <property type="match status" value="1"/>
</dbReference>
<evidence type="ECO:0000256" key="16">
    <source>
        <dbReference type="ARBA" id="ARBA00023136"/>
    </source>
</evidence>
<dbReference type="InterPro" id="IPR006414">
    <property type="entry name" value="P-type_ATPase_IID"/>
</dbReference>
<keyword evidence="8" id="KW-0547">Nucleotide-binding</keyword>
<dbReference type="InterPro" id="IPR023214">
    <property type="entry name" value="HAD_sf"/>
</dbReference>
<evidence type="ECO:0000256" key="8">
    <source>
        <dbReference type="ARBA" id="ARBA00022741"/>
    </source>
</evidence>
<organism evidence="25 26">
    <name type="scientific">Ascobolus immersus RN42</name>
    <dbReference type="NCBI Taxonomy" id="1160509"/>
    <lineage>
        <taxon>Eukaryota</taxon>
        <taxon>Fungi</taxon>
        <taxon>Dikarya</taxon>
        <taxon>Ascomycota</taxon>
        <taxon>Pezizomycotina</taxon>
        <taxon>Pezizomycetes</taxon>
        <taxon>Pezizales</taxon>
        <taxon>Ascobolaceae</taxon>
        <taxon>Ascobolus</taxon>
    </lineage>
</organism>
<evidence type="ECO:0000256" key="7">
    <source>
        <dbReference type="ARBA" id="ARBA00022723"/>
    </source>
</evidence>
<dbReference type="SUPFAM" id="SSF81660">
    <property type="entry name" value="Metal cation-transporting ATPase, ATP-binding domain N"/>
    <property type="match status" value="1"/>
</dbReference>
<dbReference type="Pfam" id="PF00690">
    <property type="entry name" value="Cation_ATPase_N"/>
    <property type="match status" value="1"/>
</dbReference>
<dbReference type="InterPro" id="IPR044492">
    <property type="entry name" value="P_typ_ATPase_HD_dom"/>
</dbReference>
<dbReference type="InterPro" id="IPR018303">
    <property type="entry name" value="ATPase_P-typ_P_site"/>
</dbReference>
<feature type="transmembrane region" description="Helical" evidence="23">
    <location>
        <begin position="105"/>
        <end position="124"/>
    </location>
</feature>
<dbReference type="SFLD" id="SFLDG00002">
    <property type="entry name" value="C1.7:_P-type_atpase_like"/>
    <property type="match status" value="1"/>
</dbReference>
<dbReference type="GO" id="GO:0005886">
    <property type="term" value="C:plasma membrane"/>
    <property type="evidence" value="ECO:0007669"/>
    <property type="project" value="UniProtKB-SubCell"/>
</dbReference>
<feature type="domain" description="Cation-transporting P-type ATPase N-terminal" evidence="24">
    <location>
        <begin position="27"/>
        <end position="101"/>
    </location>
</feature>
<evidence type="ECO:0000256" key="2">
    <source>
        <dbReference type="ARBA" id="ARBA00004651"/>
    </source>
</evidence>
<keyword evidence="11" id="KW-0630">Potassium</keyword>
<evidence type="ECO:0000256" key="23">
    <source>
        <dbReference type="SAM" id="Phobius"/>
    </source>
</evidence>
<dbReference type="FunFam" id="1.20.1110.10:FF:000015">
    <property type="entry name" value="Sodium ion P-type ATPase"/>
    <property type="match status" value="1"/>
</dbReference>
<feature type="transmembrane region" description="Helical" evidence="23">
    <location>
        <begin position="81"/>
        <end position="99"/>
    </location>
</feature>
<dbReference type="Pfam" id="PF13246">
    <property type="entry name" value="Cation_ATPase"/>
    <property type="match status" value="1"/>
</dbReference>
<gene>
    <name evidence="25" type="ORF">BJ508DRAFT_60817</name>
</gene>
<dbReference type="GO" id="GO:0008554">
    <property type="term" value="F:P-type sodium transporter activity"/>
    <property type="evidence" value="ECO:0007669"/>
    <property type="project" value="UniProtKB-EC"/>
</dbReference>
<keyword evidence="17" id="KW-0739">Sodium transport</keyword>
<keyword evidence="9" id="KW-0067">ATP-binding</keyword>
<dbReference type="EMBL" id="ML119646">
    <property type="protein sequence ID" value="RPA87495.1"/>
    <property type="molecule type" value="Genomic_DNA"/>
</dbReference>
<feature type="region of interest" description="Disordered" evidence="22">
    <location>
        <begin position="422"/>
        <end position="448"/>
    </location>
</feature>
<sequence length="1083" mass="119379">MQNDGKDLHPRSGQGPVPQHPYTFDTQPYLLPSDEVVRILDTDGDNGLTEQEAQSRLTKVGPNELAGGPGVSAVRILMRQIFNAMVLVLIMAMVVTFAIRSWIEAGVVTAVVIINIVVGFMQEYSAEKTMDSLRSLSSPTAAVIRNGTSKVIRSLDIVPGDVVELKTGDTIPADLRLIEAMNFETDEALLTGESLPVAKHADATFTKEQEAGVGDRINMAYSSSTVTKGRAKGIVVFTAMETEIGKIAESLRGGDGKIRRAKRDEEGNTKVKWQLQAVLWTIWDQAGKFLGVSVGTPLQRKLSWLAIFLFGVAVVFALICMGANKFENNNDVILYAVGTGLSMIPASLVVVLTITMAVGTKIMVGRNVIVRNLNSLEALGAVTNICSDKTGTLTQGKMVVKKAWVIAEGTYSVGDIENPVDPTSSSISLDPASPHEQKKIPKTAAQRKAEAPWKAPQEYYQHPNHEILMHYLNIATFANLATVFKNKETDEWAARGDPTEIAIQVFASRFGHGRNKFTHGDAPTWQQLAEYPFDSDVKRMAVVFRENKDDGHKDWIFMKGAVERVFDACNRIHTKEGEVDFTDAKREDVIKNMEALASQGLRVLALAHRPVDKTFDDWTSVDRGEVEKDMCLLGLIGLYDPPRLETADAVRACHKAGINVHMVTGDHPQTAKAIAAEVGIIPKNTNALSPDVVSSMVMTAAAFDRLSEQEIDALPVLPLVIARCAPQTKVRMVEALHRRKKFVAMTGDGVNDSPALKRADVGIGMGLSGSDVAKDASDIVLTDDNFASILNSIEEGRRMFDNIKKFVLHLLAENIAQACTLLIGLAFKDAVGRSVFPLAPVEILWIIMITSGFPAMGLGMEVASSDVMSRPPHDLRMGVFTKEVLVDLTVYGFWMAALCLMAFSVVVWGFGDGNLGHDCNNTYSEQCELVFRARSTTFVCLTWFALFLAWQMVHMRRSFFRMEPKPQHPWTIWAIHVWRNPFLFWSIVAGFVTVFPIIYIPVINKTVFKHAPISWEWAIVFISSGVFFGGVELWKYGKRVYFRRHGDKVKNPEAELSGQTFSRYTSVATSEASSTNDLEAQKA</sequence>
<dbReference type="GO" id="GO:0005524">
    <property type="term" value="F:ATP binding"/>
    <property type="evidence" value="ECO:0007669"/>
    <property type="project" value="UniProtKB-KW"/>
</dbReference>
<dbReference type="InterPro" id="IPR004014">
    <property type="entry name" value="ATPase_P-typ_cation-transptr_N"/>
</dbReference>
<dbReference type="Pfam" id="PF00689">
    <property type="entry name" value="Cation_ATPase_C"/>
    <property type="match status" value="1"/>
</dbReference>
<keyword evidence="3" id="KW-0813">Transport</keyword>
<dbReference type="EC" id="7.2.2.3" evidence="19"/>
<dbReference type="GO" id="GO:0006813">
    <property type="term" value="P:potassium ion transport"/>
    <property type="evidence" value="ECO:0007669"/>
    <property type="project" value="UniProtKB-KW"/>
</dbReference>
<dbReference type="Gene3D" id="1.20.1110.10">
    <property type="entry name" value="Calcium-transporting ATPase, transmembrane domain"/>
    <property type="match status" value="2"/>
</dbReference>
<keyword evidence="10" id="KW-0460">Magnesium</keyword>
<dbReference type="PROSITE" id="PS00154">
    <property type="entry name" value="ATPASE_E1_E2"/>
    <property type="match status" value="1"/>
</dbReference>
<dbReference type="SUPFAM" id="SSF56784">
    <property type="entry name" value="HAD-like"/>
    <property type="match status" value="1"/>
</dbReference>
<dbReference type="STRING" id="1160509.A0A3N4IMZ3"/>
<feature type="transmembrane region" description="Helical" evidence="23">
    <location>
        <begin position="982"/>
        <end position="1003"/>
    </location>
</feature>
<keyword evidence="15" id="KW-0406">Ion transport</keyword>
<comment type="subcellular location">
    <subcellularLocation>
        <location evidence="2">Cell membrane</location>
        <topology evidence="2">Multi-pass membrane protein</topology>
    </subcellularLocation>
</comment>
<dbReference type="Proteomes" id="UP000275078">
    <property type="component" value="Unassembled WGS sequence"/>
</dbReference>
<dbReference type="InterPro" id="IPR001757">
    <property type="entry name" value="P_typ_ATPase"/>
</dbReference>
<dbReference type="InterPro" id="IPR036412">
    <property type="entry name" value="HAD-like_sf"/>
</dbReference>
<dbReference type="InterPro" id="IPR006068">
    <property type="entry name" value="ATPase_P-typ_cation-transptr_C"/>
</dbReference>
<evidence type="ECO:0000313" key="26">
    <source>
        <dbReference type="Proteomes" id="UP000275078"/>
    </source>
</evidence>
<evidence type="ECO:0000256" key="9">
    <source>
        <dbReference type="ARBA" id="ARBA00022840"/>
    </source>
</evidence>
<accession>A0A3N4IMZ3</accession>
<evidence type="ECO:0000313" key="25">
    <source>
        <dbReference type="EMBL" id="RPA87495.1"/>
    </source>
</evidence>
<evidence type="ECO:0000256" key="3">
    <source>
        <dbReference type="ARBA" id="ARBA00022448"/>
    </source>
</evidence>
<name>A0A3N4IMZ3_ASCIM</name>
<dbReference type="InterPro" id="IPR023298">
    <property type="entry name" value="ATPase_P-typ_TM_dom_sf"/>
</dbReference>
<keyword evidence="14" id="KW-0915">Sodium</keyword>
<dbReference type="InterPro" id="IPR008250">
    <property type="entry name" value="ATPase_P-typ_transduc_dom_A_sf"/>
</dbReference>
<feature type="transmembrane region" description="Helical" evidence="23">
    <location>
        <begin position="806"/>
        <end position="827"/>
    </location>
</feature>
<feature type="transmembrane region" description="Helical" evidence="23">
    <location>
        <begin position="1015"/>
        <end position="1034"/>
    </location>
</feature>
<keyword evidence="26" id="KW-1185">Reference proteome</keyword>
<evidence type="ECO:0000259" key="24">
    <source>
        <dbReference type="SMART" id="SM00831"/>
    </source>
</evidence>
<comment type="catalytic activity">
    <reaction evidence="20">
        <text>K(+)(in) + ATP + H2O = K(+)(out) + ADP + phosphate + H(+)</text>
        <dbReference type="Rhea" id="RHEA:75815"/>
        <dbReference type="ChEBI" id="CHEBI:15377"/>
        <dbReference type="ChEBI" id="CHEBI:15378"/>
        <dbReference type="ChEBI" id="CHEBI:29103"/>
        <dbReference type="ChEBI" id="CHEBI:30616"/>
        <dbReference type="ChEBI" id="CHEBI:43474"/>
        <dbReference type="ChEBI" id="CHEBI:456216"/>
    </reaction>
</comment>
<dbReference type="GO" id="GO:0046872">
    <property type="term" value="F:metal ion binding"/>
    <property type="evidence" value="ECO:0007669"/>
    <property type="project" value="UniProtKB-KW"/>
</dbReference>
<dbReference type="GO" id="GO:0016887">
    <property type="term" value="F:ATP hydrolysis activity"/>
    <property type="evidence" value="ECO:0007669"/>
    <property type="project" value="InterPro"/>
</dbReference>
<dbReference type="SFLD" id="SFLDF00027">
    <property type="entry name" value="p-type_atpase"/>
    <property type="match status" value="1"/>
</dbReference>
<keyword evidence="4" id="KW-1003">Cell membrane</keyword>
<protein>
    <recommendedName>
        <fullName evidence="19">P-type Na(+) transporter</fullName>
        <ecNumber evidence="19">7.2.2.3</ecNumber>
    </recommendedName>
</protein>
<dbReference type="FunFam" id="3.40.50.1000:FF:000047">
    <property type="entry name" value="Sodium P-type ATPase"/>
    <property type="match status" value="1"/>
</dbReference>
<evidence type="ECO:0000256" key="15">
    <source>
        <dbReference type="ARBA" id="ARBA00023065"/>
    </source>
</evidence>
<dbReference type="Pfam" id="PF00122">
    <property type="entry name" value="E1-E2_ATPase"/>
    <property type="match status" value="1"/>
</dbReference>
<dbReference type="NCBIfam" id="TIGR01494">
    <property type="entry name" value="ATPase_P-type"/>
    <property type="match status" value="3"/>
</dbReference>
<evidence type="ECO:0000256" key="4">
    <source>
        <dbReference type="ARBA" id="ARBA00022475"/>
    </source>
</evidence>